<evidence type="ECO:0000256" key="7">
    <source>
        <dbReference type="ARBA" id="ARBA00022692"/>
    </source>
</evidence>
<feature type="transmembrane region" description="Helical" evidence="14">
    <location>
        <begin position="372"/>
        <end position="395"/>
    </location>
</feature>
<comment type="subunit">
    <text evidence="2">Homodimer.</text>
</comment>
<evidence type="ECO:0000256" key="6">
    <source>
        <dbReference type="ARBA" id="ARBA00022683"/>
    </source>
</evidence>
<dbReference type="InterPro" id="IPR004703">
    <property type="entry name" value="PTS_sugar-sp_permease"/>
</dbReference>
<evidence type="ECO:0000256" key="13">
    <source>
        <dbReference type="ARBA" id="ARBA00042859"/>
    </source>
</evidence>
<name>A0AAU9DB36_9LACO</name>
<evidence type="ECO:0000313" key="16">
    <source>
        <dbReference type="Proteomes" id="UP001321861"/>
    </source>
</evidence>
<feature type="transmembrane region" description="Helical" evidence="14">
    <location>
        <begin position="147"/>
        <end position="169"/>
    </location>
</feature>
<comment type="subcellular location">
    <subcellularLocation>
        <location evidence="1">Cell membrane</location>
        <topology evidence="1">Multi-pass membrane protein</topology>
    </subcellularLocation>
</comment>
<comment type="similarity">
    <text evidence="11">Belongs to the UlaA family.</text>
</comment>
<evidence type="ECO:0000313" key="15">
    <source>
        <dbReference type="EMBL" id="BDR59690.1"/>
    </source>
</evidence>
<keyword evidence="4" id="KW-1003">Cell membrane</keyword>
<dbReference type="RefSeq" id="WP_317635474.1">
    <property type="nucleotide sequence ID" value="NZ_AP026802.1"/>
</dbReference>
<feature type="transmembrane region" description="Helical" evidence="14">
    <location>
        <begin position="6"/>
        <end position="29"/>
    </location>
</feature>
<reference evidence="15 16" key="1">
    <citation type="journal article" date="2023" name="Microbiol. Spectr.">
        <title>Symbiosis of Carpenter Bees with Uncharacterized Lactic Acid Bacteria Showing NAD Auxotrophy.</title>
        <authorList>
            <person name="Kawasaki S."/>
            <person name="Ozawa K."/>
            <person name="Mori T."/>
            <person name="Yamamoto A."/>
            <person name="Ito M."/>
            <person name="Ohkuma M."/>
            <person name="Sakamoto M."/>
            <person name="Matsutani M."/>
        </authorList>
    </citation>
    <scope>NUCLEOTIDE SEQUENCE [LARGE SCALE GENOMIC DNA]</scope>
    <source>
        <strain evidence="15 16">XA3</strain>
    </source>
</reference>
<dbReference type="PANTHER" id="PTHR33843">
    <property type="entry name" value="ASCORBATE-SPECIFIC PTS SYSTEM EIIC COMPONENT"/>
    <property type="match status" value="1"/>
</dbReference>
<evidence type="ECO:0000256" key="4">
    <source>
        <dbReference type="ARBA" id="ARBA00022475"/>
    </source>
</evidence>
<feature type="transmembrane region" description="Helical" evidence="14">
    <location>
        <begin position="344"/>
        <end position="366"/>
    </location>
</feature>
<sequence length="427" mass="45604">MKILLYFINNVLSQPIFIIGIVVIVGMAAEKKSWDKILPSTLKAIIGFTMINVGGQTLGTALLPLQLMISRIFRVKAPNLTDIGATQASSLASIGTEMALIFALGFLVNILLARFTPLKFVHLSPHVSFFFAGMIAALLKFNTKLTIVPLVLIGAVILGLYMTLSCAYVNILIKPVKGADGFTLGHSSSSGLLVASILGKFLGNKDHDLEKMKIPKKLNFLREMTIALTIVMTLLFFFLGLFSGNGWIMQNVSGGKDIVVFSITKGVEFGMWITVIITGVRMMLAEIIPAFHGVADKLIPNAKPGLDVPLLFPNYPTSVIVGFLCSLTTGLIGMLILGAANYPVIVFPALIPTFFTGAVTAIFGNAHGGTRGAILGSCANGFLLIFGQALLLPLVGSFAPIMRILSETDYCVYGPILGFFLKAIGGA</sequence>
<dbReference type="Proteomes" id="UP001321861">
    <property type="component" value="Chromosome"/>
</dbReference>
<keyword evidence="6" id="KW-0598">Phosphotransferase system</keyword>
<dbReference type="EMBL" id="AP026802">
    <property type="protein sequence ID" value="BDR59690.1"/>
    <property type="molecule type" value="Genomic_DNA"/>
</dbReference>
<feature type="transmembrane region" description="Helical" evidence="14">
    <location>
        <begin position="120"/>
        <end position="141"/>
    </location>
</feature>
<feature type="transmembrane region" description="Helical" evidence="14">
    <location>
        <begin position="41"/>
        <end position="69"/>
    </location>
</feature>
<gene>
    <name evidence="15" type="primary">ulaA</name>
    <name evidence="15" type="ORF">XA3_21310</name>
</gene>
<dbReference type="InterPro" id="IPR051562">
    <property type="entry name" value="Ascorbate-PTS_EIIC"/>
</dbReference>
<evidence type="ECO:0000256" key="5">
    <source>
        <dbReference type="ARBA" id="ARBA00022597"/>
    </source>
</evidence>
<organism evidence="15 16">
    <name type="scientific">Xylocopilactobacillus apicola</name>
    <dbReference type="NCBI Taxonomy" id="2932184"/>
    <lineage>
        <taxon>Bacteria</taxon>
        <taxon>Bacillati</taxon>
        <taxon>Bacillota</taxon>
        <taxon>Bacilli</taxon>
        <taxon>Lactobacillales</taxon>
        <taxon>Lactobacillaceae</taxon>
        <taxon>Xylocopilactobacillus</taxon>
    </lineage>
</organism>
<evidence type="ECO:0000256" key="14">
    <source>
        <dbReference type="SAM" id="Phobius"/>
    </source>
</evidence>
<proteinExistence type="inferred from homology"/>
<feature type="transmembrane region" description="Helical" evidence="14">
    <location>
        <begin position="89"/>
        <end position="113"/>
    </location>
</feature>
<evidence type="ECO:0000256" key="12">
    <source>
        <dbReference type="ARBA" id="ARBA00039702"/>
    </source>
</evidence>
<keyword evidence="8 14" id="KW-1133">Transmembrane helix</keyword>
<comment type="function">
    <text evidence="10">The phosphoenolpyruvate-dependent sugar phosphotransferase system (sugar PTS), a major carbohydrate active transport system, catalyzes the phosphorylation of incoming sugar substrates concomitantly with their translocation across the cell membrane. The enzyme II UlaABC PTS system is involved in ascorbate transport.</text>
</comment>
<evidence type="ECO:0000256" key="9">
    <source>
        <dbReference type="ARBA" id="ARBA00023136"/>
    </source>
</evidence>
<feature type="transmembrane region" description="Helical" evidence="14">
    <location>
        <begin position="269"/>
        <end position="295"/>
    </location>
</feature>
<keyword evidence="16" id="KW-1185">Reference proteome</keyword>
<evidence type="ECO:0000256" key="10">
    <source>
        <dbReference type="ARBA" id="ARBA00037387"/>
    </source>
</evidence>
<evidence type="ECO:0000256" key="1">
    <source>
        <dbReference type="ARBA" id="ARBA00004651"/>
    </source>
</evidence>
<dbReference type="AlphaFoldDB" id="A0AAU9DB36"/>
<dbReference type="Pfam" id="PF03611">
    <property type="entry name" value="EIIC-GAT"/>
    <property type="match status" value="1"/>
</dbReference>
<accession>A0AAU9DB36</accession>
<keyword evidence="7 14" id="KW-0812">Transmembrane</keyword>
<keyword evidence="3" id="KW-0813">Transport</keyword>
<evidence type="ECO:0000256" key="8">
    <source>
        <dbReference type="ARBA" id="ARBA00022989"/>
    </source>
</evidence>
<evidence type="ECO:0000256" key="2">
    <source>
        <dbReference type="ARBA" id="ARBA00011738"/>
    </source>
</evidence>
<feature type="transmembrane region" description="Helical" evidence="14">
    <location>
        <begin position="226"/>
        <end position="248"/>
    </location>
</feature>
<dbReference type="KEGG" id="xap:XA3_21310"/>
<dbReference type="GO" id="GO:0009401">
    <property type="term" value="P:phosphoenolpyruvate-dependent sugar phosphotransferase system"/>
    <property type="evidence" value="ECO:0007669"/>
    <property type="project" value="UniProtKB-KW"/>
</dbReference>
<dbReference type="PANTHER" id="PTHR33843:SF4">
    <property type="entry name" value="ASCORBATE-SPECIFIC PTS SYSTEM EIIC COMPONENT"/>
    <property type="match status" value="1"/>
</dbReference>
<dbReference type="GO" id="GO:0005886">
    <property type="term" value="C:plasma membrane"/>
    <property type="evidence" value="ECO:0007669"/>
    <property type="project" value="UniProtKB-SubCell"/>
</dbReference>
<feature type="transmembrane region" description="Helical" evidence="14">
    <location>
        <begin position="181"/>
        <end position="202"/>
    </location>
</feature>
<evidence type="ECO:0000256" key="11">
    <source>
        <dbReference type="ARBA" id="ARBA00038218"/>
    </source>
</evidence>
<keyword evidence="9 14" id="KW-0472">Membrane</keyword>
<feature type="transmembrane region" description="Helical" evidence="14">
    <location>
        <begin position="315"/>
        <end position="337"/>
    </location>
</feature>
<protein>
    <recommendedName>
        <fullName evidence="12">Ascorbate-specific PTS system EIIC component</fullName>
    </recommendedName>
    <alternativeName>
        <fullName evidence="13">Ascorbate-specific permease IIC component UlaA</fullName>
    </alternativeName>
</protein>
<keyword evidence="5" id="KW-0762">Sugar transport</keyword>
<evidence type="ECO:0000256" key="3">
    <source>
        <dbReference type="ARBA" id="ARBA00022448"/>
    </source>
</evidence>